<name>Q4RG40_TETNG</name>
<dbReference type="SUPFAM" id="SSF57586">
    <property type="entry name" value="TNF receptor-like"/>
    <property type="match status" value="3"/>
</dbReference>
<dbReference type="GO" id="GO:0015026">
    <property type="term" value="F:coreceptor activity"/>
    <property type="evidence" value="ECO:0007669"/>
    <property type="project" value="TreeGrafter"/>
</dbReference>
<gene>
    <name evidence="3" type="ORF">GSTENG00035027001</name>
</gene>
<comment type="caution">
    <text evidence="3">The sequence shown here is derived from an EMBL/GenBank/DDBJ whole genome shotgun (WGS) entry which is preliminary data.</text>
</comment>
<feature type="domain" description="TNFR-Cys" evidence="2">
    <location>
        <begin position="201"/>
        <end position="240"/>
    </location>
</feature>
<dbReference type="GO" id="GO:0009986">
    <property type="term" value="C:cell surface"/>
    <property type="evidence" value="ECO:0007669"/>
    <property type="project" value="TreeGrafter"/>
</dbReference>
<feature type="repeat" description="TNFR-Cys" evidence="1">
    <location>
        <begin position="119"/>
        <end position="160"/>
    </location>
</feature>
<dbReference type="PROSITE" id="PS00652">
    <property type="entry name" value="TNFR_NGFR_1"/>
    <property type="match status" value="2"/>
</dbReference>
<feature type="domain" description="TNFR-Cys" evidence="2">
    <location>
        <begin position="161"/>
        <end position="199"/>
    </location>
</feature>
<dbReference type="PROSITE" id="PS50050">
    <property type="entry name" value="TNFR_NGFR_2"/>
    <property type="match status" value="4"/>
</dbReference>
<dbReference type="KEGG" id="tng:GSTEN00035027G001"/>
<dbReference type="PRINTS" id="PR01966">
    <property type="entry name" value="TNFACTORR16"/>
</dbReference>
<dbReference type="GO" id="GO:0007266">
    <property type="term" value="P:Rho protein signal transduction"/>
    <property type="evidence" value="ECO:0007669"/>
    <property type="project" value="TreeGrafter"/>
</dbReference>
<evidence type="ECO:0000256" key="1">
    <source>
        <dbReference type="PROSITE-ProRule" id="PRU00206"/>
    </source>
</evidence>
<feature type="disulfide bond" evidence="1">
    <location>
        <begin position="181"/>
        <end position="199"/>
    </location>
</feature>
<dbReference type="EMBL" id="CAAE01015106">
    <property type="protein sequence ID" value="CAG12642.1"/>
    <property type="molecule type" value="Genomic_DNA"/>
</dbReference>
<dbReference type="AlphaFoldDB" id="Q4RG40"/>
<dbReference type="SMART" id="SM00208">
    <property type="entry name" value="TNFR"/>
    <property type="match status" value="4"/>
</dbReference>
<feature type="repeat" description="TNFR-Cys" evidence="1">
    <location>
        <begin position="84"/>
        <end position="117"/>
    </location>
</feature>
<feature type="disulfide bond" evidence="1">
    <location>
        <begin position="97"/>
        <end position="110"/>
    </location>
</feature>
<feature type="disulfide bond" evidence="1">
    <location>
        <begin position="202"/>
        <end position="217"/>
    </location>
</feature>
<evidence type="ECO:0000259" key="2">
    <source>
        <dbReference type="PROSITE" id="PS50050"/>
    </source>
</evidence>
<feature type="repeat" description="TNFR-Cys" evidence="1">
    <location>
        <begin position="201"/>
        <end position="240"/>
    </location>
</feature>
<dbReference type="InterPro" id="IPR022325">
    <property type="entry name" value="TNFR_16"/>
</dbReference>
<feature type="domain" description="TNFR-Cys" evidence="2">
    <location>
        <begin position="119"/>
        <end position="160"/>
    </location>
</feature>
<feature type="disulfide bond" evidence="1">
    <location>
        <begin position="139"/>
        <end position="152"/>
    </location>
</feature>
<dbReference type="CDD" id="cd13416">
    <property type="entry name" value="TNFRSF16"/>
    <property type="match status" value="1"/>
</dbReference>
<keyword evidence="1" id="KW-1015">Disulfide bond</keyword>
<evidence type="ECO:0000313" key="3">
    <source>
        <dbReference type="EMBL" id="CAG12642.1"/>
    </source>
</evidence>
<dbReference type="FunFam" id="2.10.50.10:FF:000013">
    <property type="entry name" value="Tumor necrosis factor receptor superfamily member 16"/>
    <property type="match status" value="1"/>
</dbReference>
<dbReference type="InterPro" id="IPR052302">
    <property type="entry name" value="Neurotrophin_rcpt-DD"/>
</dbReference>
<feature type="disulfide bond" evidence="1">
    <location>
        <begin position="178"/>
        <end position="191"/>
    </location>
</feature>
<feature type="disulfide bond" evidence="1">
    <location>
        <begin position="142"/>
        <end position="160"/>
    </location>
</feature>
<protein>
    <submittedName>
        <fullName evidence="3">(spotted green pufferfish) hypothetical protein</fullName>
    </submittedName>
</protein>
<reference evidence="3" key="2">
    <citation type="submission" date="2004-02" db="EMBL/GenBank/DDBJ databases">
        <authorList>
            <consortium name="Genoscope"/>
            <consortium name="Whitehead Institute Centre for Genome Research"/>
        </authorList>
    </citation>
    <scope>NUCLEOTIDE SEQUENCE</scope>
</reference>
<dbReference type="GO" id="GO:0048406">
    <property type="term" value="F:nerve growth factor binding"/>
    <property type="evidence" value="ECO:0007669"/>
    <property type="project" value="TreeGrafter"/>
</dbReference>
<dbReference type="OrthoDB" id="10048028at2759"/>
<dbReference type="InterPro" id="IPR034046">
    <property type="entry name" value="TNFRSF16_N"/>
</dbReference>
<comment type="caution">
    <text evidence="1">Lacks conserved residue(s) required for the propagation of feature annotation.</text>
</comment>
<dbReference type="GO" id="GO:0005035">
    <property type="term" value="F:death receptor activity"/>
    <property type="evidence" value="ECO:0007669"/>
    <property type="project" value="TreeGrafter"/>
</dbReference>
<proteinExistence type="predicted"/>
<organism evidence="3">
    <name type="scientific">Tetraodon nigroviridis</name>
    <name type="common">Spotted green pufferfish</name>
    <name type="synonym">Chelonodon nigroviridis</name>
    <dbReference type="NCBI Taxonomy" id="99883"/>
    <lineage>
        <taxon>Eukaryota</taxon>
        <taxon>Metazoa</taxon>
        <taxon>Chordata</taxon>
        <taxon>Craniata</taxon>
        <taxon>Vertebrata</taxon>
        <taxon>Euteleostomi</taxon>
        <taxon>Actinopterygii</taxon>
        <taxon>Neopterygii</taxon>
        <taxon>Teleostei</taxon>
        <taxon>Neoteleostei</taxon>
        <taxon>Acanthomorphata</taxon>
        <taxon>Eupercaria</taxon>
        <taxon>Tetraodontiformes</taxon>
        <taxon>Tetradontoidea</taxon>
        <taxon>Tetraodontidae</taxon>
        <taxon>Tetraodon</taxon>
    </lineage>
</organism>
<sequence>MGLEAICFPVDVCKTKPIAHNRATLLNLFTKYRMPQRVAEIRILLRCIRSELPPLRGHEGRHRMDPAFVVVLLAAVGALASKEDCPSGQYTTSGECCQQCQPGDGVVTPCGDTQTECAPCLDSETFSENFSHTEQCKPCTECRGLLIMKTPCTDSNDATCACKYGYYMSELSQQCEPCTMCPEGQGVLAGCEIDHDTICEKCEEDTYSDQESSWDPCIPCTSCDDSETLHHCTSVSNTVCQGKISHSH</sequence>
<feature type="repeat" description="TNFR-Cys" evidence="1">
    <location>
        <begin position="161"/>
        <end position="199"/>
    </location>
</feature>
<feature type="domain" description="TNFR-Cys" evidence="2">
    <location>
        <begin position="84"/>
        <end position="117"/>
    </location>
</feature>
<dbReference type="PANTHER" id="PTHR46605">
    <property type="entry name" value="TUMOR NECROSIS FACTOR RECEPTOR"/>
    <property type="match status" value="1"/>
</dbReference>
<dbReference type="Pfam" id="PF00020">
    <property type="entry name" value="TNFR_c6"/>
    <property type="match status" value="3"/>
</dbReference>
<dbReference type="InterPro" id="IPR001368">
    <property type="entry name" value="TNFR/NGFR_Cys_rich_reg"/>
</dbReference>
<reference evidence="3" key="1">
    <citation type="journal article" date="2004" name="Nature">
        <title>Genome duplication in the teleost fish Tetraodon nigroviridis reveals the early vertebrate proto-karyotype.</title>
        <authorList>
            <person name="Jaillon O."/>
            <person name="Aury J.-M."/>
            <person name="Brunet F."/>
            <person name="Petit J.-L."/>
            <person name="Stange-Thomann N."/>
            <person name="Mauceli E."/>
            <person name="Bouneau L."/>
            <person name="Fischer C."/>
            <person name="Ozouf-Costaz C."/>
            <person name="Bernot A."/>
            <person name="Nicaud S."/>
            <person name="Jaffe D."/>
            <person name="Fisher S."/>
            <person name="Lutfalla G."/>
            <person name="Dossat C."/>
            <person name="Segurens B."/>
            <person name="Dasilva C."/>
            <person name="Salanoubat M."/>
            <person name="Levy M."/>
            <person name="Boudet N."/>
            <person name="Castellano S."/>
            <person name="Anthouard V."/>
            <person name="Jubin C."/>
            <person name="Castelli V."/>
            <person name="Katinka M."/>
            <person name="Vacherie B."/>
            <person name="Biemont C."/>
            <person name="Skalli Z."/>
            <person name="Cattolico L."/>
            <person name="Poulain J."/>
            <person name="De Berardinis V."/>
            <person name="Cruaud C."/>
            <person name="Duprat S."/>
            <person name="Brottier P."/>
            <person name="Coutanceau J.-P."/>
            <person name="Gouzy J."/>
            <person name="Parra G."/>
            <person name="Lardier G."/>
            <person name="Chapple C."/>
            <person name="McKernan K.J."/>
            <person name="McEwan P."/>
            <person name="Bosak S."/>
            <person name="Kellis M."/>
            <person name="Volff J.-N."/>
            <person name="Guigo R."/>
            <person name="Zody M.C."/>
            <person name="Mesirov J."/>
            <person name="Lindblad-Toh K."/>
            <person name="Birren B."/>
            <person name="Nusbaum C."/>
            <person name="Kahn D."/>
            <person name="Robinson-Rechavi M."/>
            <person name="Laudet V."/>
            <person name="Schachter V."/>
            <person name="Quetier F."/>
            <person name="Saurin W."/>
            <person name="Scarpelli C."/>
            <person name="Wincker P."/>
            <person name="Lander E.S."/>
            <person name="Weissenbach J."/>
            <person name="Roest Crollius H."/>
        </authorList>
    </citation>
    <scope>NUCLEOTIDE SEQUENCE [LARGE SCALE GENOMIC DNA]</scope>
</reference>
<dbReference type="Gene3D" id="2.10.50.10">
    <property type="entry name" value="Tumor Necrosis Factor Receptor, subunit A, domain 2"/>
    <property type="match status" value="3"/>
</dbReference>
<dbReference type="PANTHER" id="PTHR46605:SF3">
    <property type="entry name" value="TUMOR NECROSIS FACTOR RECEPTOR SUPERFAMILY MEMBER 16"/>
    <property type="match status" value="1"/>
</dbReference>
<accession>Q4RG40</accession>
<dbReference type="GO" id="GO:0005886">
    <property type="term" value="C:plasma membrane"/>
    <property type="evidence" value="ECO:0007669"/>
    <property type="project" value="TreeGrafter"/>
</dbReference>